<proteinExistence type="predicted"/>
<name>A0ABV9PFF0_9FLAO</name>
<dbReference type="Proteomes" id="UP001595935">
    <property type="component" value="Unassembled WGS sequence"/>
</dbReference>
<evidence type="ECO:0000313" key="2">
    <source>
        <dbReference type="Proteomes" id="UP001595935"/>
    </source>
</evidence>
<sequence length="381" mass="43968">MLLDISIDSFLPPYQRSFNLKKYSLGVNQYFPDCFYKNSRIIEEDFSLDIIDLSYSTARTLCSYHLTDKELYFDVLASMLSHLNFIDSTTSNFLLSESRYKRLRDFSKNTRIGEMAQGVNALFVAKRLDFPYIIDFDLAKEKTINTLGIQSSGKTPDFVVLNRTGDKIGLFESKGTMTGTESGKYGFLSDAMEQIDAVERPCFDYALPVCTKFENNNDHSPLPLPTDIKSSINYALIEKKCAERKDTALLIKLHYASWFYLVGDFDRVTSILNEGIITPIQDENDPIYELDTETDKNNPIYWVERPMRLLLFAEEYGSAFRLFITSRYFRRGEFKIGIYKKVIESLIKTNDTNTILQLPDGEIEYLKKYPDGTLLYIKPNK</sequence>
<gene>
    <name evidence="1" type="ORF">ACFO5S_11570</name>
</gene>
<evidence type="ECO:0000313" key="1">
    <source>
        <dbReference type="EMBL" id="MFC4748091.1"/>
    </source>
</evidence>
<protein>
    <submittedName>
        <fullName evidence="1">Uncharacterized protein</fullName>
    </submittedName>
</protein>
<dbReference type="EMBL" id="JBHSGV010000004">
    <property type="protein sequence ID" value="MFC4748091.1"/>
    <property type="molecule type" value="Genomic_DNA"/>
</dbReference>
<comment type="caution">
    <text evidence="1">The sequence shown here is derived from an EMBL/GenBank/DDBJ whole genome shotgun (WGS) entry which is preliminary data.</text>
</comment>
<accession>A0ABV9PFF0</accession>
<keyword evidence="2" id="KW-1185">Reference proteome</keyword>
<organism evidence="1 2">
    <name type="scientific">Flavobacterium branchiicola</name>
    <dbReference type="NCBI Taxonomy" id="1114875"/>
    <lineage>
        <taxon>Bacteria</taxon>
        <taxon>Pseudomonadati</taxon>
        <taxon>Bacteroidota</taxon>
        <taxon>Flavobacteriia</taxon>
        <taxon>Flavobacteriales</taxon>
        <taxon>Flavobacteriaceae</taxon>
        <taxon>Flavobacterium</taxon>
    </lineage>
</organism>
<dbReference type="RefSeq" id="WP_213258085.1">
    <property type="nucleotide sequence ID" value="NZ_JAGYWA010000004.1"/>
</dbReference>
<reference evidence="2" key="1">
    <citation type="journal article" date="2019" name="Int. J. Syst. Evol. Microbiol.">
        <title>The Global Catalogue of Microorganisms (GCM) 10K type strain sequencing project: providing services to taxonomists for standard genome sequencing and annotation.</title>
        <authorList>
            <consortium name="The Broad Institute Genomics Platform"/>
            <consortium name="The Broad Institute Genome Sequencing Center for Infectious Disease"/>
            <person name="Wu L."/>
            <person name="Ma J."/>
        </authorList>
    </citation>
    <scope>NUCLEOTIDE SEQUENCE [LARGE SCALE GENOMIC DNA]</scope>
    <source>
        <strain evidence="2">WYCCWR 13023</strain>
    </source>
</reference>